<dbReference type="AlphaFoldDB" id="G0IRN7"/>
<keyword evidence="1" id="KW-0472">Membrane</keyword>
<organism evidence="2 3">
    <name type="scientific">Borreliella afzelii (strain PKo)</name>
    <name type="common">Borrelia afzelii</name>
    <dbReference type="NCBI Taxonomy" id="390236"/>
    <lineage>
        <taxon>Bacteria</taxon>
        <taxon>Pseudomonadati</taxon>
        <taxon>Spirochaetota</taxon>
        <taxon>Spirochaetia</taxon>
        <taxon>Spirochaetales</taxon>
        <taxon>Borreliaceae</taxon>
        <taxon>Borreliella</taxon>
    </lineage>
</organism>
<feature type="transmembrane region" description="Helical" evidence="1">
    <location>
        <begin position="12"/>
        <end position="35"/>
    </location>
</feature>
<evidence type="ECO:0000313" key="2">
    <source>
        <dbReference type="EMBL" id="AEL69547.1"/>
    </source>
</evidence>
<keyword evidence="1" id="KW-1133">Transmembrane helix</keyword>
<name>G0IRN7_BORAP</name>
<evidence type="ECO:0008006" key="4">
    <source>
        <dbReference type="Google" id="ProtNLM"/>
    </source>
</evidence>
<dbReference type="EMBL" id="CP002933">
    <property type="protein sequence ID" value="AEL69547.1"/>
    <property type="molecule type" value="Genomic_DNA"/>
</dbReference>
<accession>G0IRN7</accession>
<keyword evidence="1" id="KW-0812">Transmembrane</keyword>
<dbReference type="KEGG" id="bafz:BafPKo_0321"/>
<dbReference type="HOGENOM" id="CLU_3340815_0_0_12"/>
<evidence type="ECO:0000256" key="1">
    <source>
        <dbReference type="SAM" id="Phobius"/>
    </source>
</evidence>
<gene>
    <name evidence="2" type="ordered locus">BafPKo_0321</name>
</gene>
<reference evidence="2 3" key="1">
    <citation type="journal article" date="2011" name="J. Bacteriol.">
        <title>Whole-genome sequences of two Borrelia afzelii and two Borrelia garinii Lyme disease agent isolates.</title>
        <authorList>
            <person name="Casjens S.R."/>
            <person name="Mongodin E.F."/>
            <person name="Qiu W.-G."/>
            <person name="Dunn J.J."/>
            <person name="Luft B.J."/>
            <person name="Fraser-Liggett C.M."/>
            <person name="Schutzer S.E."/>
        </authorList>
    </citation>
    <scope>NUCLEOTIDE SEQUENCE [LARGE SCALE GENOMIC DNA]</scope>
    <source>
        <strain evidence="2 3">PKo</strain>
    </source>
</reference>
<protein>
    <recommendedName>
        <fullName evidence="4">Lipoprotein</fullName>
    </recommendedName>
</protein>
<keyword evidence="3" id="KW-1185">Reference proteome</keyword>
<evidence type="ECO:0000313" key="3">
    <source>
        <dbReference type="Proteomes" id="UP000005216"/>
    </source>
</evidence>
<dbReference type="Proteomes" id="UP000005216">
    <property type="component" value="Chromosome"/>
</dbReference>
<proteinExistence type="predicted"/>
<dbReference type="PROSITE" id="PS51257">
    <property type="entry name" value="PROKAR_LIPOPROTEIN"/>
    <property type="match status" value="1"/>
</dbReference>
<sequence length="37" mass="4350">MPKSYNKEKNVFFRCLDNFSISFGSGIFIACYQSFFI</sequence>